<evidence type="ECO:0000313" key="2">
    <source>
        <dbReference type="Proteomes" id="UP000799421"/>
    </source>
</evidence>
<evidence type="ECO:0000313" key="1">
    <source>
        <dbReference type="EMBL" id="KAF2861339.1"/>
    </source>
</evidence>
<gene>
    <name evidence="1" type="ORF">K470DRAFT_40954</name>
</gene>
<keyword evidence="2" id="KW-1185">Reference proteome</keyword>
<organism evidence="1 2">
    <name type="scientific">Piedraia hortae CBS 480.64</name>
    <dbReference type="NCBI Taxonomy" id="1314780"/>
    <lineage>
        <taxon>Eukaryota</taxon>
        <taxon>Fungi</taxon>
        <taxon>Dikarya</taxon>
        <taxon>Ascomycota</taxon>
        <taxon>Pezizomycotina</taxon>
        <taxon>Dothideomycetes</taxon>
        <taxon>Dothideomycetidae</taxon>
        <taxon>Capnodiales</taxon>
        <taxon>Piedraiaceae</taxon>
        <taxon>Piedraia</taxon>
    </lineage>
</organism>
<dbReference type="AlphaFoldDB" id="A0A6A7C2U2"/>
<proteinExistence type="predicted"/>
<protein>
    <submittedName>
        <fullName evidence="1">Uncharacterized protein</fullName>
    </submittedName>
</protein>
<accession>A0A6A7C2U2</accession>
<reference evidence="1" key="1">
    <citation type="journal article" date="2020" name="Stud. Mycol.">
        <title>101 Dothideomycetes genomes: a test case for predicting lifestyles and emergence of pathogens.</title>
        <authorList>
            <person name="Haridas S."/>
            <person name="Albert R."/>
            <person name="Binder M."/>
            <person name="Bloem J."/>
            <person name="Labutti K."/>
            <person name="Salamov A."/>
            <person name="Andreopoulos B."/>
            <person name="Baker S."/>
            <person name="Barry K."/>
            <person name="Bills G."/>
            <person name="Bluhm B."/>
            <person name="Cannon C."/>
            <person name="Castanera R."/>
            <person name="Culley D."/>
            <person name="Daum C."/>
            <person name="Ezra D."/>
            <person name="Gonzalez J."/>
            <person name="Henrissat B."/>
            <person name="Kuo A."/>
            <person name="Liang C."/>
            <person name="Lipzen A."/>
            <person name="Lutzoni F."/>
            <person name="Magnuson J."/>
            <person name="Mondo S."/>
            <person name="Nolan M."/>
            <person name="Ohm R."/>
            <person name="Pangilinan J."/>
            <person name="Park H.-J."/>
            <person name="Ramirez L."/>
            <person name="Alfaro M."/>
            <person name="Sun H."/>
            <person name="Tritt A."/>
            <person name="Yoshinaga Y."/>
            <person name="Zwiers L.-H."/>
            <person name="Turgeon B."/>
            <person name="Goodwin S."/>
            <person name="Spatafora J."/>
            <person name="Crous P."/>
            <person name="Grigoriev I."/>
        </authorList>
    </citation>
    <scope>NUCLEOTIDE SEQUENCE</scope>
    <source>
        <strain evidence="1">CBS 480.64</strain>
    </source>
</reference>
<name>A0A6A7C2U2_9PEZI</name>
<dbReference type="Proteomes" id="UP000799421">
    <property type="component" value="Unassembled WGS sequence"/>
</dbReference>
<sequence>MANNLHQREPKTKHVRLLHQPKVPRILQPLFQSRPECQSMYVAGKGHSECIRAQRDQVSRYEEFEKWV</sequence>
<dbReference type="EMBL" id="MU005973">
    <property type="protein sequence ID" value="KAF2861339.1"/>
    <property type="molecule type" value="Genomic_DNA"/>
</dbReference>